<dbReference type="EMBL" id="CAJVPZ010004267">
    <property type="protein sequence ID" value="CAG8543458.1"/>
    <property type="molecule type" value="Genomic_DNA"/>
</dbReference>
<gene>
    <name evidence="1" type="ORF">RFULGI_LOCUS4326</name>
</gene>
<dbReference type="AlphaFoldDB" id="A0A9N9AV05"/>
<accession>A0A9N9AV05</accession>
<sequence length="55" mass="6515">KKGKETSFLNKTDRIVQHLKNCIYFVKRMTVKERAEIFALSINNEETSNKKQLDK</sequence>
<protein>
    <submittedName>
        <fullName evidence="1">5873_t:CDS:1</fullName>
    </submittedName>
</protein>
<evidence type="ECO:0000313" key="1">
    <source>
        <dbReference type="EMBL" id="CAG8543458.1"/>
    </source>
</evidence>
<feature type="non-terminal residue" evidence="1">
    <location>
        <position position="1"/>
    </location>
</feature>
<comment type="caution">
    <text evidence="1">The sequence shown here is derived from an EMBL/GenBank/DDBJ whole genome shotgun (WGS) entry which is preliminary data.</text>
</comment>
<reference evidence="1" key="1">
    <citation type="submission" date="2021-06" db="EMBL/GenBank/DDBJ databases">
        <authorList>
            <person name="Kallberg Y."/>
            <person name="Tangrot J."/>
            <person name="Rosling A."/>
        </authorList>
    </citation>
    <scope>NUCLEOTIDE SEQUENCE</scope>
    <source>
        <strain evidence="1">IN212</strain>
    </source>
</reference>
<organism evidence="1 2">
    <name type="scientific">Racocetra fulgida</name>
    <dbReference type="NCBI Taxonomy" id="60492"/>
    <lineage>
        <taxon>Eukaryota</taxon>
        <taxon>Fungi</taxon>
        <taxon>Fungi incertae sedis</taxon>
        <taxon>Mucoromycota</taxon>
        <taxon>Glomeromycotina</taxon>
        <taxon>Glomeromycetes</taxon>
        <taxon>Diversisporales</taxon>
        <taxon>Gigasporaceae</taxon>
        <taxon>Racocetra</taxon>
    </lineage>
</organism>
<evidence type="ECO:0000313" key="2">
    <source>
        <dbReference type="Proteomes" id="UP000789396"/>
    </source>
</evidence>
<dbReference type="OrthoDB" id="10462743at2759"/>
<name>A0A9N9AV05_9GLOM</name>
<keyword evidence="2" id="KW-1185">Reference proteome</keyword>
<proteinExistence type="predicted"/>
<dbReference type="Proteomes" id="UP000789396">
    <property type="component" value="Unassembled WGS sequence"/>
</dbReference>